<dbReference type="Proteomes" id="UP000681290">
    <property type="component" value="Unassembled WGS sequence"/>
</dbReference>
<gene>
    <name evidence="11" type="ORF">J15TS10_38640</name>
</gene>
<feature type="domain" description="Spore germination GerAC-like C-terminal" evidence="9">
    <location>
        <begin position="228"/>
        <end position="387"/>
    </location>
</feature>
<proteinExistence type="inferred from homology"/>
<sequence>MRKWQYPRLVFLLCLVSLLLAGCQFKDVDRRVFVLSFGIDSVQTEEAGGEGGEGKEGEGKGKGKGKHLIEVSLKLAIPEGDPTKRNQEAIVISQISSSIPEAIRLLKSKVDKELDFSLCKTLLFGEGYARNNISEMTDWMVRRRDIQLVAYNGVARPTAKEVLGVRLKSERVPAYYLILSLGKEGTESPFIVSTFSYNLRRHLTEQGLDPVLPLVEKEGEDTLLINKAVLLDNQRIRAELTPDEARLLNLLTQRGLRTSFNVEMDGNIYSYNMETNRSKFKLAKSNKGNMVVQYTVGGRASLEDNTGGIEMTGPILRAVSKAASEQWEKEIKQFLVKIHGTGLDPFGWGLRYSAMNWNNATELEEWRRIYPNLEFSVKADVQVRYSGMIR</sequence>
<dbReference type="PANTHER" id="PTHR35789">
    <property type="entry name" value="SPORE GERMINATION PROTEIN B3"/>
    <property type="match status" value="1"/>
</dbReference>
<dbReference type="Pfam" id="PF05504">
    <property type="entry name" value="Spore_GerAC"/>
    <property type="match status" value="1"/>
</dbReference>
<keyword evidence="7" id="KW-0449">Lipoprotein</keyword>
<dbReference type="Pfam" id="PF25198">
    <property type="entry name" value="Spore_GerAC_N"/>
    <property type="match status" value="1"/>
</dbReference>
<dbReference type="EMBL" id="BOSM01000007">
    <property type="protein sequence ID" value="GIP60050.1"/>
    <property type="molecule type" value="Genomic_DNA"/>
</dbReference>
<dbReference type="Gene3D" id="3.30.300.210">
    <property type="entry name" value="Nutrient germinant receptor protein C, domain 3"/>
    <property type="match status" value="1"/>
</dbReference>
<dbReference type="InterPro" id="IPR038501">
    <property type="entry name" value="Spore_GerAC_C_sf"/>
</dbReference>
<comment type="caution">
    <text evidence="11">The sequence shown here is derived from an EMBL/GenBank/DDBJ whole genome shotgun (WGS) entry which is preliminary data.</text>
</comment>
<keyword evidence="5" id="KW-0472">Membrane</keyword>
<dbReference type="InterPro" id="IPR008844">
    <property type="entry name" value="Spore_GerAC-like"/>
</dbReference>
<evidence type="ECO:0000256" key="3">
    <source>
        <dbReference type="ARBA" id="ARBA00022544"/>
    </source>
</evidence>
<dbReference type="RefSeq" id="WP_213593330.1">
    <property type="nucleotide sequence ID" value="NZ_BOSM01000007.1"/>
</dbReference>
<keyword evidence="4" id="KW-0732">Signal</keyword>
<comment type="subcellular location">
    <subcellularLocation>
        <location evidence="1">Membrane</location>
        <topology evidence="1">Lipid-anchor</topology>
    </subcellularLocation>
</comment>
<evidence type="ECO:0000259" key="10">
    <source>
        <dbReference type="Pfam" id="PF25198"/>
    </source>
</evidence>
<evidence type="ECO:0008006" key="13">
    <source>
        <dbReference type="Google" id="ProtNLM"/>
    </source>
</evidence>
<feature type="domain" description="Spore germination protein N-terminal" evidence="10">
    <location>
        <begin position="26"/>
        <end position="216"/>
    </location>
</feature>
<evidence type="ECO:0000256" key="6">
    <source>
        <dbReference type="ARBA" id="ARBA00023139"/>
    </source>
</evidence>
<dbReference type="PANTHER" id="PTHR35789:SF1">
    <property type="entry name" value="SPORE GERMINATION PROTEIN B3"/>
    <property type="match status" value="1"/>
</dbReference>
<keyword evidence="12" id="KW-1185">Reference proteome</keyword>
<keyword evidence="3" id="KW-0309">Germination</keyword>
<evidence type="ECO:0000256" key="7">
    <source>
        <dbReference type="ARBA" id="ARBA00023288"/>
    </source>
</evidence>
<evidence type="ECO:0000259" key="9">
    <source>
        <dbReference type="Pfam" id="PF05504"/>
    </source>
</evidence>
<name>A0ABQ4MVZ4_9BACL</name>
<evidence type="ECO:0000313" key="11">
    <source>
        <dbReference type="EMBL" id="GIP60050.1"/>
    </source>
</evidence>
<feature type="region of interest" description="Disordered" evidence="8">
    <location>
        <begin position="44"/>
        <end position="64"/>
    </location>
</feature>
<feature type="compositionally biased region" description="Basic and acidic residues" evidence="8">
    <location>
        <begin position="52"/>
        <end position="61"/>
    </location>
</feature>
<accession>A0ABQ4MVZ4</accession>
<keyword evidence="6" id="KW-0564">Palmitate</keyword>
<evidence type="ECO:0000313" key="12">
    <source>
        <dbReference type="Proteomes" id="UP000681290"/>
    </source>
</evidence>
<evidence type="ECO:0000256" key="5">
    <source>
        <dbReference type="ARBA" id="ARBA00023136"/>
    </source>
</evidence>
<evidence type="ECO:0000256" key="4">
    <source>
        <dbReference type="ARBA" id="ARBA00022729"/>
    </source>
</evidence>
<evidence type="ECO:0000256" key="2">
    <source>
        <dbReference type="ARBA" id="ARBA00007886"/>
    </source>
</evidence>
<organism evidence="11 12">
    <name type="scientific">Paenibacillus woosongensis</name>
    <dbReference type="NCBI Taxonomy" id="307580"/>
    <lineage>
        <taxon>Bacteria</taxon>
        <taxon>Bacillati</taxon>
        <taxon>Bacillota</taxon>
        <taxon>Bacilli</taxon>
        <taxon>Bacillales</taxon>
        <taxon>Paenibacillaceae</taxon>
        <taxon>Paenibacillus</taxon>
    </lineage>
</organism>
<reference evidence="11 12" key="1">
    <citation type="submission" date="2021-03" db="EMBL/GenBank/DDBJ databases">
        <title>Antimicrobial resistance genes in bacteria isolated from Japanese honey, and their potential for conferring macrolide and lincosamide resistance in the American foulbrood pathogen Paenibacillus larvae.</title>
        <authorList>
            <person name="Okamoto M."/>
            <person name="Kumagai M."/>
            <person name="Kanamori H."/>
            <person name="Takamatsu D."/>
        </authorList>
    </citation>
    <scope>NUCLEOTIDE SEQUENCE [LARGE SCALE GENOMIC DNA]</scope>
    <source>
        <strain evidence="11 12">J15TS10</strain>
    </source>
</reference>
<comment type="similarity">
    <text evidence="2">Belongs to the GerABKC lipoprotein family.</text>
</comment>
<evidence type="ECO:0000256" key="1">
    <source>
        <dbReference type="ARBA" id="ARBA00004635"/>
    </source>
</evidence>
<dbReference type="PROSITE" id="PS51257">
    <property type="entry name" value="PROKAR_LIPOPROTEIN"/>
    <property type="match status" value="1"/>
</dbReference>
<protein>
    <recommendedName>
        <fullName evidence="13">Ger(X)C family spore germination protein</fullName>
    </recommendedName>
</protein>
<evidence type="ECO:0000256" key="8">
    <source>
        <dbReference type="SAM" id="MobiDB-lite"/>
    </source>
</evidence>
<dbReference type="InterPro" id="IPR057336">
    <property type="entry name" value="GerAC_N"/>
</dbReference>
<dbReference type="InterPro" id="IPR046953">
    <property type="entry name" value="Spore_GerAC-like_C"/>
</dbReference>